<dbReference type="InterPro" id="IPR050482">
    <property type="entry name" value="Sensor_HK_TwoCompSys"/>
</dbReference>
<dbReference type="PANTHER" id="PTHR24421">
    <property type="entry name" value="NITRATE/NITRITE SENSOR PROTEIN NARX-RELATED"/>
    <property type="match status" value="1"/>
</dbReference>
<sequence length="264" mass="30043">MEREVILVATFTLIILVVIIIIFFVIFQTKKNNYIIDRHSAEQKIEQEIAKSQMEIQEQSFKNIGWELHDNVGQILSTAKMQLSILQRKLPEEHKQALSEIGNLIGDSLHEIRLLSKTLNHEVVSNLGLVKSVGYELERFNRLNFLKASLSVKGNVVPIDGRDEIIIFRILQEFFSNVVRHSKATELTVIIEFFADRLEVAARDNGVGFDPEKTQVTSGLINMKSRALMAGATYSIRTAPNEGVNLILCYTFREQKTKTSSHEE</sequence>
<dbReference type="EC" id="2.7.13.3" evidence="2"/>
<dbReference type="InterPro" id="IPR011712">
    <property type="entry name" value="Sig_transdc_His_kin_sub3_dim/P"/>
</dbReference>
<proteinExistence type="predicted"/>
<evidence type="ECO:0000256" key="4">
    <source>
        <dbReference type="ARBA" id="ARBA00022679"/>
    </source>
</evidence>
<evidence type="ECO:0000256" key="2">
    <source>
        <dbReference type="ARBA" id="ARBA00012438"/>
    </source>
</evidence>
<feature type="domain" description="Signal transduction histidine kinase subgroup 3 dimerisation and phosphoacceptor" evidence="11">
    <location>
        <begin position="64"/>
        <end position="121"/>
    </location>
</feature>
<dbReference type="EMBL" id="QMFY01000017">
    <property type="protein sequence ID" value="RAV98468.1"/>
    <property type="molecule type" value="Genomic_DNA"/>
</dbReference>
<keyword evidence="9" id="KW-0812">Transmembrane</keyword>
<dbReference type="Pfam" id="PF02518">
    <property type="entry name" value="HATPase_c"/>
    <property type="match status" value="1"/>
</dbReference>
<keyword evidence="3" id="KW-0597">Phosphoprotein</keyword>
<dbReference type="GO" id="GO:0000155">
    <property type="term" value="F:phosphorelay sensor kinase activity"/>
    <property type="evidence" value="ECO:0007669"/>
    <property type="project" value="InterPro"/>
</dbReference>
<evidence type="ECO:0000313" key="12">
    <source>
        <dbReference type="EMBL" id="RAV98468.1"/>
    </source>
</evidence>
<dbReference type="AlphaFoldDB" id="A0A364XWD8"/>
<reference evidence="12 13" key="1">
    <citation type="submission" date="2018-06" db="EMBL/GenBank/DDBJ databases">
        <title>Chryseolinea flavus sp. nov., a member of the phylum Bacteroidetes isolated from soil.</title>
        <authorList>
            <person name="Li Y."/>
            <person name="Wang J."/>
        </authorList>
    </citation>
    <scope>NUCLEOTIDE SEQUENCE [LARGE SCALE GENOMIC DNA]</scope>
    <source>
        <strain evidence="12 13">SDU1-6</strain>
    </source>
</reference>
<dbReference type="GO" id="GO:0016020">
    <property type="term" value="C:membrane"/>
    <property type="evidence" value="ECO:0007669"/>
    <property type="project" value="InterPro"/>
</dbReference>
<feature type="domain" description="Histidine kinase/HSP90-like ATPase" evidence="10">
    <location>
        <begin position="163"/>
        <end position="250"/>
    </location>
</feature>
<dbReference type="Gene3D" id="3.30.565.10">
    <property type="entry name" value="Histidine kinase-like ATPase, C-terminal domain"/>
    <property type="match status" value="1"/>
</dbReference>
<dbReference type="Proteomes" id="UP000251889">
    <property type="component" value="Unassembled WGS sequence"/>
</dbReference>
<keyword evidence="4" id="KW-0808">Transferase</keyword>
<keyword evidence="7" id="KW-0067">ATP-binding</keyword>
<keyword evidence="13" id="KW-1185">Reference proteome</keyword>
<keyword evidence="9" id="KW-0472">Membrane</keyword>
<protein>
    <recommendedName>
        <fullName evidence="2">histidine kinase</fullName>
        <ecNumber evidence="2">2.7.13.3</ecNumber>
    </recommendedName>
</protein>
<dbReference type="PANTHER" id="PTHR24421:SF10">
    <property type="entry name" value="NITRATE_NITRITE SENSOR PROTEIN NARQ"/>
    <property type="match status" value="1"/>
</dbReference>
<evidence type="ECO:0000313" key="13">
    <source>
        <dbReference type="Proteomes" id="UP000251889"/>
    </source>
</evidence>
<evidence type="ECO:0000256" key="7">
    <source>
        <dbReference type="ARBA" id="ARBA00022840"/>
    </source>
</evidence>
<evidence type="ECO:0000256" key="9">
    <source>
        <dbReference type="SAM" id="Phobius"/>
    </source>
</evidence>
<dbReference type="RefSeq" id="WP_112749361.1">
    <property type="nucleotide sequence ID" value="NZ_QMFY01000017.1"/>
</dbReference>
<evidence type="ECO:0000256" key="5">
    <source>
        <dbReference type="ARBA" id="ARBA00022741"/>
    </source>
</evidence>
<keyword evidence="6 12" id="KW-0418">Kinase</keyword>
<organism evidence="12 13">
    <name type="scientific">Pseudochryseolinea flava</name>
    <dbReference type="NCBI Taxonomy" id="2059302"/>
    <lineage>
        <taxon>Bacteria</taxon>
        <taxon>Pseudomonadati</taxon>
        <taxon>Bacteroidota</taxon>
        <taxon>Cytophagia</taxon>
        <taxon>Cytophagales</taxon>
        <taxon>Fulvivirgaceae</taxon>
        <taxon>Pseudochryseolinea</taxon>
    </lineage>
</organism>
<dbReference type="CDD" id="cd16917">
    <property type="entry name" value="HATPase_UhpB-NarQ-NarX-like"/>
    <property type="match status" value="1"/>
</dbReference>
<keyword evidence="5" id="KW-0547">Nucleotide-binding</keyword>
<keyword evidence="9" id="KW-1133">Transmembrane helix</keyword>
<evidence type="ECO:0000259" key="11">
    <source>
        <dbReference type="Pfam" id="PF07730"/>
    </source>
</evidence>
<comment type="caution">
    <text evidence="12">The sequence shown here is derived from an EMBL/GenBank/DDBJ whole genome shotgun (WGS) entry which is preliminary data.</text>
</comment>
<dbReference type="Pfam" id="PF07730">
    <property type="entry name" value="HisKA_3"/>
    <property type="match status" value="1"/>
</dbReference>
<evidence type="ECO:0000259" key="10">
    <source>
        <dbReference type="Pfam" id="PF02518"/>
    </source>
</evidence>
<evidence type="ECO:0000256" key="8">
    <source>
        <dbReference type="ARBA" id="ARBA00023012"/>
    </source>
</evidence>
<dbReference type="InterPro" id="IPR003594">
    <property type="entry name" value="HATPase_dom"/>
</dbReference>
<gene>
    <name evidence="12" type="ORF">DQQ10_23370</name>
</gene>
<name>A0A364XWD8_9BACT</name>
<evidence type="ECO:0000256" key="1">
    <source>
        <dbReference type="ARBA" id="ARBA00000085"/>
    </source>
</evidence>
<comment type="catalytic activity">
    <reaction evidence="1">
        <text>ATP + protein L-histidine = ADP + protein N-phospho-L-histidine.</text>
        <dbReference type="EC" id="2.7.13.3"/>
    </reaction>
</comment>
<feature type="transmembrane region" description="Helical" evidence="9">
    <location>
        <begin position="6"/>
        <end position="27"/>
    </location>
</feature>
<dbReference type="InterPro" id="IPR036890">
    <property type="entry name" value="HATPase_C_sf"/>
</dbReference>
<dbReference type="GO" id="GO:0005524">
    <property type="term" value="F:ATP binding"/>
    <property type="evidence" value="ECO:0007669"/>
    <property type="project" value="UniProtKB-KW"/>
</dbReference>
<dbReference type="OrthoDB" id="9760839at2"/>
<evidence type="ECO:0000256" key="3">
    <source>
        <dbReference type="ARBA" id="ARBA00022553"/>
    </source>
</evidence>
<dbReference type="Gene3D" id="1.20.5.1930">
    <property type="match status" value="1"/>
</dbReference>
<evidence type="ECO:0000256" key="6">
    <source>
        <dbReference type="ARBA" id="ARBA00022777"/>
    </source>
</evidence>
<dbReference type="SUPFAM" id="SSF55874">
    <property type="entry name" value="ATPase domain of HSP90 chaperone/DNA topoisomerase II/histidine kinase"/>
    <property type="match status" value="1"/>
</dbReference>
<dbReference type="GO" id="GO:0046983">
    <property type="term" value="F:protein dimerization activity"/>
    <property type="evidence" value="ECO:0007669"/>
    <property type="project" value="InterPro"/>
</dbReference>
<accession>A0A364XWD8</accession>
<keyword evidence="8" id="KW-0902">Two-component regulatory system</keyword>